<accession>A0A1B2EZ45</accession>
<protein>
    <submittedName>
        <fullName evidence="1">Uncharacterized protein</fullName>
    </submittedName>
</protein>
<dbReference type="RefSeq" id="WP_099516040.1">
    <property type="nucleotide sequence ID" value="NZ_CP016620.1"/>
</dbReference>
<name>A0A1B2EZ45_9HYPH</name>
<gene>
    <name evidence="1" type="ORF">BB934_44585</name>
</gene>
<sequence>MLEAELQRLRDDNLAIAALLQELENSLALPHPPDPPFQVMADVTALQNRVYEMARMVGSMKRMIRDRILQHTLATDFSPQGEDVSAKIRLGV</sequence>
<dbReference type="OrthoDB" id="8020274at2"/>
<proteinExistence type="predicted"/>
<evidence type="ECO:0000313" key="1">
    <source>
        <dbReference type="EMBL" id="ANY85255.1"/>
    </source>
</evidence>
<reference evidence="1" key="1">
    <citation type="submission" date="2016-07" db="EMBL/GenBank/DDBJ databases">
        <title>Microvirga ossetica sp. nov. a new species of rhizobia isolated from root nodules of the legume species Vicia alpestris Steven originated from North Ossetia region in the Caucasus.</title>
        <authorList>
            <person name="Safronova V.I."/>
            <person name="Kuznetsova I.G."/>
            <person name="Sazanova A.L."/>
            <person name="Belimov A."/>
            <person name="Andronov E."/>
            <person name="Osledkin Y.S."/>
            <person name="Onishchuk O.P."/>
            <person name="Kurchak O.N."/>
            <person name="Shaposhnikov A.I."/>
            <person name="Willems A."/>
            <person name="Tikhonovich I.A."/>
        </authorList>
    </citation>
    <scope>NUCLEOTIDE SEQUENCE [LARGE SCALE GENOMIC DNA]</scope>
    <source>
        <strain evidence="1">V5/3M</strain>
        <plasmid evidence="1">unnamed4</plasmid>
    </source>
</reference>
<dbReference type="KEGG" id="moc:BB934_44585"/>
<organism evidence="1">
    <name type="scientific">Microvirga ossetica</name>
    <dbReference type="NCBI Taxonomy" id="1882682"/>
    <lineage>
        <taxon>Bacteria</taxon>
        <taxon>Pseudomonadati</taxon>
        <taxon>Pseudomonadota</taxon>
        <taxon>Alphaproteobacteria</taxon>
        <taxon>Hyphomicrobiales</taxon>
        <taxon>Methylobacteriaceae</taxon>
        <taxon>Microvirga</taxon>
    </lineage>
</organism>
<keyword evidence="1" id="KW-0614">Plasmid</keyword>
<dbReference type="AlphaFoldDB" id="A0A1B2EZ45"/>
<dbReference type="EMBL" id="CP016620">
    <property type="protein sequence ID" value="ANY85255.1"/>
    <property type="molecule type" value="Genomic_DNA"/>
</dbReference>
<geneLocation type="plasmid" evidence="1">
    <name>unnamed4</name>
</geneLocation>